<feature type="compositionally biased region" description="Basic and acidic residues" evidence="1">
    <location>
        <begin position="41"/>
        <end position="51"/>
    </location>
</feature>
<feature type="compositionally biased region" description="Polar residues" evidence="1">
    <location>
        <begin position="52"/>
        <end position="63"/>
    </location>
</feature>
<evidence type="ECO:0000313" key="2">
    <source>
        <dbReference type="EMBL" id="CZS91417.1"/>
    </source>
</evidence>
<dbReference type="EMBL" id="FJUX01000008">
    <property type="protein sequence ID" value="CZS91417.1"/>
    <property type="molecule type" value="Genomic_DNA"/>
</dbReference>
<evidence type="ECO:0000313" key="3">
    <source>
        <dbReference type="Proteomes" id="UP000178912"/>
    </source>
</evidence>
<dbReference type="Gene3D" id="1.25.40.10">
    <property type="entry name" value="Tetratricopeptide repeat domain"/>
    <property type="match status" value="1"/>
</dbReference>
<dbReference type="InterPro" id="IPR011990">
    <property type="entry name" value="TPR-like_helical_dom_sf"/>
</dbReference>
<feature type="compositionally biased region" description="Low complexity" evidence="1">
    <location>
        <begin position="64"/>
        <end position="77"/>
    </location>
</feature>
<gene>
    <name evidence="2" type="ORF">RAG0_02052</name>
</gene>
<sequence>MNTSTCRPIVRSFSKTTLSNQTRRLIAARKPARAALAPSKVQKDSPDDHGRISTSRNNASAKRSGSSTQPSSSPSKSYEQILPPTDLLNTAYDSGALHITPEKAMEFFREFLTADMVNSPGWQRRVCLNNDIDPCTLGLLAGILENCEDAAQRRFGGNLLAIAAKFGDRAANLKRVHQANKTGQLRLVPDALAQVGLMAKKGDDPQAMTLLGMVCFSQGKEVQALEWLRKATAGSLDFHGAADALVLQGRILAAKDKEAARAAFQRAATELNDPEAYFRLGALTKPNSEAQHEYLLQAASSGILEACHNVGMIHVSKFGTETNMTSLDDYELARDWTLIAAEGGFGLSMLNMAQMCRSVGERKEGMRWLQKAAKRPEVREEAESLIEQWSS</sequence>
<protein>
    <submittedName>
        <fullName evidence="2">Uncharacterized protein</fullName>
    </submittedName>
</protein>
<name>A0A1E1JZW3_9HELO</name>
<dbReference type="SUPFAM" id="SSF81901">
    <property type="entry name" value="HCP-like"/>
    <property type="match status" value="1"/>
</dbReference>
<keyword evidence="3" id="KW-1185">Reference proteome</keyword>
<dbReference type="OrthoDB" id="5379420at2759"/>
<proteinExistence type="predicted"/>
<dbReference type="AlphaFoldDB" id="A0A1E1JZW3"/>
<feature type="region of interest" description="Disordered" evidence="1">
    <location>
        <begin position="27"/>
        <end position="80"/>
    </location>
</feature>
<evidence type="ECO:0000256" key="1">
    <source>
        <dbReference type="SAM" id="MobiDB-lite"/>
    </source>
</evidence>
<reference evidence="3" key="1">
    <citation type="submission" date="2016-03" db="EMBL/GenBank/DDBJ databases">
        <authorList>
            <person name="Guldener U."/>
        </authorList>
    </citation>
    <scope>NUCLEOTIDE SEQUENCE [LARGE SCALE GENOMIC DNA]</scope>
    <source>
        <strain evidence="3">04CH-RAC-A.6.1</strain>
    </source>
</reference>
<dbReference type="Proteomes" id="UP000178912">
    <property type="component" value="Unassembled WGS sequence"/>
</dbReference>
<organism evidence="2 3">
    <name type="scientific">Rhynchosporium agropyri</name>
    <dbReference type="NCBI Taxonomy" id="914238"/>
    <lineage>
        <taxon>Eukaryota</taxon>
        <taxon>Fungi</taxon>
        <taxon>Dikarya</taxon>
        <taxon>Ascomycota</taxon>
        <taxon>Pezizomycotina</taxon>
        <taxon>Leotiomycetes</taxon>
        <taxon>Helotiales</taxon>
        <taxon>Ploettnerulaceae</taxon>
        <taxon>Rhynchosporium</taxon>
    </lineage>
</organism>
<accession>A0A1E1JZW3</accession>